<dbReference type="Gene3D" id="2.160.10.10">
    <property type="entry name" value="Hexapeptide repeat proteins"/>
    <property type="match status" value="1"/>
</dbReference>
<name>A0A6A0BFD6_9LACT</name>
<reference evidence="1 2" key="1">
    <citation type="submission" date="2020-02" db="EMBL/GenBank/DDBJ databases">
        <title>Draft genome sequence of Lactococcus sp. Hs30E4-3.</title>
        <authorList>
            <person name="Noda S."/>
            <person name="Yuki M."/>
            <person name="Ohkuma M."/>
        </authorList>
    </citation>
    <scope>NUCLEOTIDE SEQUENCE [LARGE SCALE GENOMIC DNA]</scope>
    <source>
        <strain evidence="1 2">Hs30E4-3</strain>
    </source>
</reference>
<sequence>MVKVFLSALMSGFPSISFILKGAKIGSGSVVGALVTGKYLFSNFIYAGNPAKKVKEDIFFTENSSHFFTEKEAKEYNKRR</sequence>
<evidence type="ECO:0000313" key="1">
    <source>
        <dbReference type="EMBL" id="GFH43486.1"/>
    </source>
</evidence>
<comment type="caution">
    <text evidence="1">The sequence shown here is derived from an EMBL/GenBank/DDBJ whole genome shotgun (WGS) entry which is preliminary data.</text>
</comment>
<dbReference type="RefSeq" id="WP_172209969.1">
    <property type="nucleotide sequence ID" value="NZ_BLLI01000134.1"/>
</dbReference>
<proteinExistence type="predicted"/>
<dbReference type="Proteomes" id="UP000480303">
    <property type="component" value="Unassembled WGS sequence"/>
</dbReference>
<protein>
    <submittedName>
        <fullName evidence="1">Uncharacterized protein</fullName>
    </submittedName>
</protein>
<gene>
    <name evidence="1" type="ORF">Hs30E_20750</name>
</gene>
<accession>A0A6A0BFD6</accession>
<dbReference type="InterPro" id="IPR011004">
    <property type="entry name" value="Trimer_LpxA-like_sf"/>
</dbReference>
<dbReference type="AlphaFoldDB" id="A0A6A0BFD6"/>
<keyword evidence="2" id="KW-1185">Reference proteome</keyword>
<dbReference type="EMBL" id="BLLI01000134">
    <property type="protein sequence ID" value="GFH43486.1"/>
    <property type="molecule type" value="Genomic_DNA"/>
</dbReference>
<evidence type="ECO:0000313" key="2">
    <source>
        <dbReference type="Proteomes" id="UP000480303"/>
    </source>
</evidence>
<organism evidence="1 2">
    <name type="scientific">Pseudolactococcus hodotermopsidis</name>
    <dbReference type="NCBI Taxonomy" id="2709157"/>
    <lineage>
        <taxon>Bacteria</taxon>
        <taxon>Bacillati</taxon>
        <taxon>Bacillota</taxon>
        <taxon>Bacilli</taxon>
        <taxon>Lactobacillales</taxon>
        <taxon>Streptococcaceae</taxon>
        <taxon>Pseudolactococcus</taxon>
    </lineage>
</organism>
<dbReference type="SUPFAM" id="SSF51161">
    <property type="entry name" value="Trimeric LpxA-like enzymes"/>
    <property type="match status" value="1"/>
</dbReference>